<dbReference type="AlphaFoldDB" id="A0A1B9F8S9"/>
<accession>A0A1B9F8S9</accession>
<sequence length="46" mass="5307">MAEGQRRYINFKVQSSLNSTQNFYKGLSSFNSKLKTFIQGDNFHSS</sequence>
<gene>
    <name evidence="1" type="ORF">DBT_0042</name>
</gene>
<reference evidence="1 2" key="1">
    <citation type="submission" date="2016-06" db="EMBL/GenBank/DDBJ databases">
        <title>Respiratory ammonification of nitrate coupled to the oxidation of elemental sulfur in deep-sea autotrophic thermophilic bacteria.</title>
        <authorList>
            <person name="Slobodkina G.B."/>
            <person name="Mardanov A.V."/>
            <person name="Ravin N.V."/>
            <person name="Frolova A.A."/>
            <person name="Viryasiv M.B."/>
            <person name="Chernyh N.A."/>
            <person name="Bonch-Osmolovskaya E.A."/>
            <person name="Slobodkin A.I."/>
        </authorList>
    </citation>
    <scope>NUCLEOTIDE SEQUENCE [LARGE SCALE GENOMIC DNA]</scope>
    <source>
        <strain evidence="1 2">S69</strain>
    </source>
</reference>
<evidence type="ECO:0000313" key="1">
    <source>
        <dbReference type="EMBL" id="OCC16225.1"/>
    </source>
</evidence>
<dbReference type="EMBL" id="MAGO01000001">
    <property type="protein sequence ID" value="OCC16225.1"/>
    <property type="molecule type" value="Genomic_DNA"/>
</dbReference>
<dbReference type="Proteomes" id="UP000093080">
    <property type="component" value="Unassembled WGS sequence"/>
</dbReference>
<name>A0A1B9F8S9_9BACT</name>
<protein>
    <submittedName>
        <fullName evidence="1">Uncharacterized protein</fullName>
    </submittedName>
</protein>
<keyword evidence="2" id="KW-1185">Reference proteome</keyword>
<organism evidence="1 2">
    <name type="scientific">Dissulfuribacter thermophilus</name>
    <dbReference type="NCBI Taxonomy" id="1156395"/>
    <lineage>
        <taxon>Bacteria</taxon>
        <taxon>Pseudomonadati</taxon>
        <taxon>Thermodesulfobacteriota</taxon>
        <taxon>Dissulfuribacteria</taxon>
        <taxon>Dissulfuribacterales</taxon>
        <taxon>Dissulfuribacteraceae</taxon>
        <taxon>Dissulfuribacter</taxon>
    </lineage>
</organism>
<evidence type="ECO:0000313" key="2">
    <source>
        <dbReference type="Proteomes" id="UP000093080"/>
    </source>
</evidence>
<proteinExistence type="predicted"/>
<comment type="caution">
    <text evidence="1">The sequence shown here is derived from an EMBL/GenBank/DDBJ whole genome shotgun (WGS) entry which is preliminary data.</text>
</comment>